<name>A0A6H0XW49_9PEZI</name>
<evidence type="ECO:0000313" key="3">
    <source>
        <dbReference type="EMBL" id="QIW98838.1"/>
    </source>
</evidence>
<feature type="compositionally biased region" description="Acidic residues" evidence="2">
    <location>
        <begin position="334"/>
        <end position="362"/>
    </location>
</feature>
<accession>A0A6H0XW49</accession>
<gene>
    <name evidence="3" type="ORF">AMS68_004356</name>
</gene>
<dbReference type="InterPro" id="IPR039896">
    <property type="entry name" value="Red-like"/>
</dbReference>
<organism evidence="3 4">
    <name type="scientific">Peltaster fructicola</name>
    <dbReference type="NCBI Taxonomy" id="286661"/>
    <lineage>
        <taxon>Eukaryota</taxon>
        <taxon>Fungi</taxon>
        <taxon>Dikarya</taxon>
        <taxon>Ascomycota</taxon>
        <taxon>Pezizomycotina</taxon>
        <taxon>Dothideomycetes</taxon>
        <taxon>Dothideomycetes incertae sedis</taxon>
        <taxon>Peltaster</taxon>
    </lineage>
</organism>
<keyword evidence="4" id="KW-1185">Reference proteome</keyword>
<dbReference type="AlphaFoldDB" id="A0A6H0XW49"/>
<feature type="compositionally biased region" description="Basic and acidic residues" evidence="2">
    <location>
        <begin position="51"/>
        <end position="70"/>
    </location>
</feature>
<feature type="region of interest" description="Disordered" evidence="2">
    <location>
        <begin position="205"/>
        <end position="224"/>
    </location>
</feature>
<feature type="region of interest" description="Disordered" evidence="2">
    <location>
        <begin position="1"/>
        <end position="79"/>
    </location>
</feature>
<feature type="compositionally biased region" description="Basic residues" evidence="2">
    <location>
        <begin position="498"/>
        <end position="507"/>
    </location>
</feature>
<reference evidence="3 4" key="1">
    <citation type="journal article" date="2016" name="Sci. Rep.">
        <title>Peltaster fructicola genome reveals evolution from an invasive phytopathogen to an ectophytic parasite.</title>
        <authorList>
            <person name="Xu C."/>
            <person name="Chen H."/>
            <person name="Gleason M.L."/>
            <person name="Xu J.R."/>
            <person name="Liu H."/>
            <person name="Zhang R."/>
            <person name="Sun G."/>
        </authorList>
    </citation>
    <scope>NUCLEOTIDE SEQUENCE [LARGE SCALE GENOMIC DNA]</scope>
    <source>
        <strain evidence="3 4">LNHT1506</strain>
    </source>
</reference>
<feature type="compositionally biased region" description="Basic and acidic residues" evidence="2">
    <location>
        <begin position="412"/>
        <end position="423"/>
    </location>
</feature>
<proteinExistence type="predicted"/>
<evidence type="ECO:0000313" key="4">
    <source>
        <dbReference type="Proteomes" id="UP000503462"/>
    </source>
</evidence>
<feature type="region of interest" description="Disordered" evidence="2">
    <location>
        <begin position="285"/>
        <end position="528"/>
    </location>
</feature>
<dbReference type="Proteomes" id="UP000503462">
    <property type="component" value="Chromosome 3"/>
</dbReference>
<evidence type="ECO:0000256" key="1">
    <source>
        <dbReference type="SAM" id="Coils"/>
    </source>
</evidence>
<keyword evidence="1" id="KW-0175">Coiled coil</keyword>
<feature type="compositionally biased region" description="Basic and acidic residues" evidence="2">
    <location>
        <begin position="1"/>
        <end position="15"/>
    </location>
</feature>
<dbReference type="PANTHER" id="PTHR12765">
    <property type="entry name" value="RED PROTEIN IK FACTOR CYTOKINE IK"/>
    <property type="match status" value="1"/>
</dbReference>
<protein>
    <submittedName>
        <fullName evidence="3">Uncharacterized protein</fullName>
    </submittedName>
</protein>
<dbReference type="EMBL" id="CP051141">
    <property type="protein sequence ID" value="QIW98838.1"/>
    <property type="molecule type" value="Genomic_DNA"/>
</dbReference>
<feature type="compositionally biased region" description="Basic and acidic residues" evidence="2">
    <location>
        <begin position="470"/>
        <end position="497"/>
    </location>
</feature>
<feature type="compositionally biased region" description="Low complexity" evidence="2">
    <location>
        <begin position="294"/>
        <end position="305"/>
    </location>
</feature>
<dbReference type="OrthoDB" id="3366823at2759"/>
<sequence>MNNEEFRRLLAKEPTYDDEPASDARESKKKSAALGSHKSGSLGMAPRAVRSGKDTNFSRRAFGKDGEPATKKFKSSAPRGSTIAAGYIDRAKARATAEDNAERDDKAERIKALEEQLKLEQISQETFERLREEIAGGNISSTHLIKGLDRKLLDRVRRGEDVLGDTLQPAAPAMKVAAKVDSMVDVDDELDRLEDATIEAVQKEKTEKKGVTATGGAAGKTRTRDEIMAELKAQRKMQAEAQTAAQPVTDTRRWRKVGDLSSSRIEIDRKGREVLITVDADGVVKKRVRKKPKQQTYQQPTAPVEPELPPAPEEEVLDPGTVVIEQPSQTVLVQDDDDDIFEDAGTDYDPLGPDEDSEDETTDLNARPKPLLQPHHAADTESKPARKRNYFNDEPNAAAQPTADHMAGIKAVIEKAGKLKSTIEPEPEDTAEAARRARHARMLANEDRDLDDMDLGFGASRFEDGEDGADGEKVKLSEWKGSKHNADDEPNDKGSSDRKKRKPKKRKGDANSFADIMTVIERRNGSKN</sequence>
<evidence type="ECO:0000256" key="2">
    <source>
        <dbReference type="SAM" id="MobiDB-lite"/>
    </source>
</evidence>
<feature type="coiled-coil region" evidence="1">
    <location>
        <begin position="96"/>
        <end position="123"/>
    </location>
</feature>